<evidence type="ECO:0000259" key="6">
    <source>
        <dbReference type="PROSITE" id="PS50262"/>
    </source>
</evidence>
<feature type="transmembrane region" description="Helical" evidence="5">
    <location>
        <begin position="16"/>
        <end position="35"/>
    </location>
</feature>
<evidence type="ECO:0000256" key="1">
    <source>
        <dbReference type="ARBA" id="ARBA00004370"/>
    </source>
</evidence>
<dbReference type="Proteomes" id="UP000605970">
    <property type="component" value="Unassembled WGS sequence"/>
</dbReference>
<comment type="subcellular location">
    <subcellularLocation>
        <location evidence="1">Membrane</location>
    </subcellularLocation>
</comment>
<evidence type="ECO:0000256" key="2">
    <source>
        <dbReference type="ARBA" id="ARBA00022692"/>
    </source>
</evidence>
<dbReference type="InterPro" id="IPR052954">
    <property type="entry name" value="GPCR-Ligand_Int"/>
</dbReference>
<dbReference type="PROSITE" id="PS50262">
    <property type="entry name" value="G_PROTEIN_RECEP_F1_2"/>
    <property type="match status" value="1"/>
</dbReference>
<keyword evidence="4 5" id="KW-0472">Membrane</keyword>
<dbReference type="PANTHER" id="PTHR46641">
    <property type="entry name" value="FMRFAMIDE RECEPTOR-RELATED"/>
    <property type="match status" value="1"/>
</dbReference>
<dbReference type="PANTHER" id="PTHR46641:SF23">
    <property type="entry name" value="G-PROTEIN COUPLED RECEPTORS FAMILY 1 PROFILE DOMAIN-CONTAINING PROTEIN"/>
    <property type="match status" value="1"/>
</dbReference>
<feature type="transmembrane region" description="Helical" evidence="5">
    <location>
        <begin position="91"/>
        <end position="113"/>
    </location>
</feature>
<organism evidence="7 8">
    <name type="scientific">Meloidogyne graminicola</name>
    <dbReference type="NCBI Taxonomy" id="189291"/>
    <lineage>
        <taxon>Eukaryota</taxon>
        <taxon>Metazoa</taxon>
        <taxon>Ecdysozoa</taxon>
        <taxon>Nematoda</taxon>
        <taxon>Chromadorea</taxon>
        <taxon>Rhabditida</taxon>
        <taxon>Tylenchina</taxon>
        <taxon>Tylenchomorpha</taxon>
        <taxon>Tylenchoidea</taxon>
        <taxon>Meloidogynidae</taxon>
        <taxon>Meloidogyninae</taxon>
        <taxon>Meloidogyne</taxon>
    </lineage>
</organism>
<sequence length="209" mass="24822">MKESKLIKQYYRFMDWFSLLIFNFLPIGLLAYLNIKLMKTLRKIVRRDSSVSSNFLQQNNLENEQQQQIKILPMENKNSEENSKNNLNANAMLFSVVLLLFICIGPQAAARLLYEWNGIYHINSVVYTCISQQLVFLNASLNFCLYCLVSCRYRLMLKETLKQEHCCYLNNNYNNNKEIKRIILNKQKINLKEEEKIEYQLIQINNNIN</sequence>
<keyword evidence="3 5" id="KW-1133">Transmembrane helix</keyword>
<dbReference type="GO" id="GO:0016020">
    <property type="term" value="C:membrane"/>
    <property type="evidence" value="ECO:0007669"/>
    <property type="project" value="UniProtKB-SubCell"/>
</dbReference>
<feature type="domain" description="G-protein coupled receptors family 1 profile" evidence="6">
    <location>
        <begin position="1"/>
        <end position="146"/>
    </location>
</feature>
<gene>
    <name evidence="7" type="ORF">Mgra_00009140</name>
</gene>
<comment type="caution">
    <text evidence="7">The sequence shown here is derived from an EMBL/GenBank/DDBJ whole genome shotgun (WGS) entry which is preliminary data.</text>
</comment>
<feature type="transmembrane region" description="Helical" evidence="5">
    <location>
        <begin position="125"/>
        <end position="149"/>
    </location>
</feature>
<dbReference type="InterPro" id="IPR017452">
    <property type="entry name" value="GPCR_Rhodpsn_7TM"/>
</dbReference>
<evidence type="ECO:0000313" key="7">
    <source>
        <dbReference type="EMBL" id="KAF7629864.1"/>
    </source>
</evidence>
<name>A0A8S9ZDV6_9BILA</name>
<evidence type="ECO:0000256" key="3">
    <source>
        <dbReference type="ARBA" id="ARBA00022989"/>
    </source>
</evidence>
<keyword evidence="8" id="KW-1185">Reference proteome</keyword>
<proteinExistence type="predicted"/>
<accession>A0A8S9ZDV6</accession>
<dbReference type="Gene3D" id="1.20.1070.10">
    <property type="entry name" value="Rhodopsin 7-helix transmembrane proteins"/>
    <property type="match status" value="1"/>
</dbReference>
<evidence type="ECO:0000313" key="8">
    <source>
        <dbReference type="Proteomes" id="UP000605970"/>
    </source>
</evidence>
<protein>
    <submittedName>
        <fullName evidence="7">G_PROTEIN_RECEP_F1_2 domain-containing protein</fullName>
    </submittedName>
</protein>
<dbReference type="EMBL" id="JABEBT010000139">
    <property type="protein sequence ID" value="KAF7629864.1"/>
    <property type="molecule type" value="Genomic_DNA"/>
</dbReference>
<keyword evidence="2 5" id="KW-0812">Transmembrane</keyword>
<dbReference type="AlphaFoldDB" id="A0A8S9ZDV6"/>
<dbReference type="SUPFAM" id="SSF81321">
    <property type="entry name" value="Family A G protein-coupled receptor-like"/>
    <property type="match status" value="1"/>
</dbReference>
<dbReference type="OrthoDB" id="10011262at2759"/>
<evidence type="ECO:0000256" key="5">
    <source>
        <dbReference type="SAM" id="Phobius"/>
    </source>
</evidence>
<reference evidence="7" key="1">
    <citation type="journal article" date="2020" name="Ecol. Evol.">
        <title>Genome structure and content of the rice root-knot nematode (Meloidogyne graminicola).</title>
        <authorList>
            <person name="Phan N.T."/>
            <person name="Danchin E.G.J."/>
            <person name="Klopp C."/>
            <person name="Perfus-Barbeoch L."/>
            <person name="Kozlowski D.K."/>
            <person name="Koutsovoulos G.D."/>
            <person name="Lopez-Roques C."/>
            <person name="Bouchez O."/>
            <person name="Zahm M."/>
            <person name="Besnard G."/>
            <person name="Bellafiore S."/>
        </authorList>
    </citation>
    <scope>NUCLEOTIDE SEQUENCE</scope>
    <source>
        <strain evidence="7">VN-18</strain>
    </source>
</reference>
<evidence type="ECO:0000256" key="4">
    <source>
        <dbReference type="ARBA" id="ARBA00023136"/>
    </source>
</evidence>